<organism evidence="1 2">
    <name type="scientific">Ancylostoma caninum</name>
    <name type="common">Dog hookworm</name>
    <dbReference type="NCBI Taxonomy" id="29170"/>
    <lineage>
        <taxon>Eukaryota</taxon>
        <taxon>Metazoa</taxon>
        <taxon>Ecdysozoa</taxon>
        <taxon>Nematoda</taxon>
        <taxon>Chromadorea</taxon>
        <taxon>Rhabditida</taxon>
        <taxon>Rhabditina</taxon>
        <taxon>Rhabditomorpha</taxon>
        <taxon>Strongyloidea</taxon>
        <taxon>Ancylostomatidae</taxon>
        <taxon>Ancylostomatinae</taxon>
        <taxon>Ancylostoma</taxon>
    </lineage>
</organism>
<name>A0A368G8W3_ANCCA</name>
<evidence type="ECO:0000313" key="2">
    <source>
        <dbReference type="Proteomes" id="UP000252519"/>
    </source>
</evidence>
<dbReference type="Proteomes" id="UP000252519">
    <property type="component" value="Unassembled WGS sequence"/>
</dbReference>
<reference evidence="1 2" key="1">
    <citation type="submission" date="2014-10" db="EMBL/GenBank/DDBJ databases">
        <title>Draft genome of the hookworm Ancylostoma caninum.</title>
        <authorList>
            <person name="Mitreva M."/>
        </authorList>
    </citation>
    <scope>NUCLEOTIDE SEQUENCE [LARGE SCALE GENOMIC DNA]</scope>
    <source>
        <strain evidence="1 2">Baltimore</strain>
    </source>
</reference>
<dbReference type="EMBL" id="JOJR01000353">
    <property type="protein sequence ID" value="RCN39167.1"/>
    <property type="molecule type" value="Genomic_DNA"/>
</dbReference>
<dbReference type="AlphaFoldDB" id="A0A368G8W3"/>
<evidence type="ECO:0000313" key="1">
    <source>
        <dbReference type="EMBL" id="RCN39167.1"/>
    </source>
</evidence>
<keyword evidence="2" id="KW-1185">Reference proteome</keyword>
<proteinExistence type="predicted"/>
<protein>
    <submittedName>
        <fullName evidence="1">Uncharacterized protein</fullName>
    </submittedName>
</protein>
<comment type="caution">
    <text evidence="1">The sequence shown here is derived from an EMBL/GenBank/DDBJ whole genome shotgun (WGS) entry which is preliminary data.</text>
</comment>
<sequence length="95" mass="11154">MCWNLLRHRHVPYSCVICKRSTVSVLRRTLPSSFHFLLSLYIIFFTRSQRKTCESLLSCGGHYERGRLDAFLSNLIYKYDLALHIILHVLATHCL</sequence>
<accession>A0A368G8W3</accession>
<gene>
    <name evidence="1" type="ORF">ANCCAN_14923</name>
</gene>